<organism evidence="2 3">
    <name type="scientific">Jonesia denitrificans (strain ATCC 14870 / DSM 20603 / BCRC 15368 / CIP 55.134 / JCM 11481 / NBRC 15587 / NCTC 10816 / Prevot 55134)</name>
    <name type="common">Listeria denitrificans</name>
    <dbReference type="NCBI Taxonomy" id="471856"/>
    <lineage>
        <taxon>Bacteria</taxon>
        <taxon>Bacillati</taxon>
        <taxon>Actinomycetota</taxon>
        <taxon>Actinomycetes</taxon>
        <taxon>Micrococcales</taxon>
        <taxon>Jonesiaceae</taxon>
        <taxon>Jonesia</taxon>
    </lineage>
</organism>
<evidence type="ECO:0000313" key="2">
    <source>
        <dbReference type="EMBL" id="ACV10109.1"/>
    </source>
</evidence>
<evidence type="ECO:0000313" key="3">
    <source>
        <dbReference type="Proteomes" id="UP000000628"/>
    </source>
</evidence>
<feature type="chain" id="PRO_5002981211" description="Lipoprotein" evidence="1">
    <location>
        <begin position="26"/>
        <end position="189"/>
    </location>
</feature>
<evidence type="ECO:0008006" key="4">
    <source>
        <dbReference type="Google" id="ProtNLM"/>
    </source>
</evidence>
<name>C7R361_JONDD</name>
<dbReference type="AlphaFoldDB" id="C7R361"/>
<proteinExistence type="predicted"/>
<dbReference type="HOGENOM" id="CLU_1432792_0_0_11"/>
<reference evidence="2 3" key="1">
    <citation type="journal article" date="2009" name="Stand. Genomic Sci.">
        <title>Complete genome sequence of Jonesia denitrificans type strain (Prevot 55134).</title>
        <authorList>
            <person name="Pukall R."/>
            <person name="Gehrich-Schroter G."/>
            <person name="Lapidus A."/>
            <person name="Nolan M."/>
            <person name="Glavina Del Rio T."/>
            <person name="Lucas S."/>
            <person name="Chen F."/>
            <person name="Tice H."/>
            <person name="Pitluck S."/>
            <person name="Cheng J.F."/>
            <person name="Copeland A."/>
            <person name="Saunders E."/>
            <person name="Brettin T."/>
            <person name="Detter J.C."/>
            <person name="Bruce D."/>
            <person name="Goodwin L."/>
            <person name="Pati A."/>
            <person name="Ivanova N."/>
            <person name="Mavromatis K."/>
            <person name="Ovchinnikova G."/>
            <person name="Chen A."/>
            <person name="Palaniappan K."/>
            <person name="Land M."/>
            <person name="Hauser L."/>
            <person name="Chang Y.J."/>
            <person name="Jeffries C.D."/>
            <person name="Chain P."/>
            <person name="Goker M."/>
            <person name="Bristow J."/>
            <person name="Eisen J.A."/>
            <person name="Markowitz V."/>
            <person name="Hugenholtz P."/>
            <person name="Kyrpides N.C."/>
            <person name="Klenk H.P."/>
            <person name="Han C."/>
        </authorList>
    </citation>
    <scope>NUCLEOTIDE SEQUENCE [LARGE SCALE GENOMIC DNA]</scope>
    <source>
        <strain evidence="3">ATCC 14870 / DSM 20603 / BCRC 15368 / CIP 55.134 / JCM 11481 / NBRC 15587 / NCTC 10816 / Prevot 55134</strain>
    </source>
</reference>
<sequence length="189" mass="20014">MSRNIRRTLVSVVAAVLLVTGCAQSDVGFPHMEGTSSLPTDSPVVATYRQALGPTLEEAYRSAVLGNLDVAQQVVDNSAAPLSADAKDHVTTALAAEVFAASRRDAEDESAVPDTVNTRFSLVDAAARSSDDTTLVSAHLSVTTTWLANNIVTEEQLPVYAVLNSTTGEIIELEILRTKEDVNNSTIGE</sequence>
<keyword evidence="3" id="KW-1185">Reference proteome</keyword>
<dbReference type="PROSITE" id="PS51257">
    <property type="entry name" value="PROKAR_LIPOPROTEIN"/>
    <property type="match status" value="1"/>
</dbReference>
<accession>C7R361</accession>
<protein>
    <recommendedName>
        <fullName evidence="4">Lipoprotein</fullName>
    </recommendedName>
</protein>
<gene>
    <name evidence="2" type="ordered locus">Jden_2477</name>
</gene>
<keyword evidence="1" id="KW-0732">Signal</keyword>
<dbReference type="Proteomes" id="UP000000628">
    <property type="component" value="Chromosome"/>
</dbReference>
<feature type="signal peptide" evidence="1">
    <location>
        <begin position="1"/>
        <end position="25"/>
    </location>
</feature>
<dbReference type="STRING" id="471856.Jden_2477"/>
<dbReference type="KEGG" id="jde:Jden_2477"/>
<dbReference type="RefSeq" id="WP_015772720.1">
    <property type="nucleotide sequence ID" value="NC_013174.1"/>
</dbReference>
<evidence type="ECO:0000256" key="1">
    <source>
        <dbReference type="SAM" id="SignalP"/>
    </source>
</evidence>
<dbReference type="EMBL" id="CP001706">
    <property type="protein sequence ID" value="ACV10109.1"/>
    <property type="molecule type" value="Genomic_DNA"/>
</dbReference>